<feature type="compositionally biased region" description="Gly residues" evidence="1">
    <location>
        <begin position="394"/>
        <end position="403"/>
    </location>
</feature>
<dbReference type="Gene3D" id="1.20.5.1930">
    <property type="match status" value="1"/>
</dbReference>
<protein>
    <recommendedName>
        <fullName evidence="7">Signal transduction histidine kinase subgroup 3 dimerisation and phosphoacceptor domain-containing protein</fullName>
    </recommendedName>
</protein>
<feature type="domain" description="Signal transduction histidine kinase subgroup 3 dimerisation and phosphoacceptor" evidence="3">
    <location>
        <begin position="233"/>
        <end position="260"/>
    </location>
</feature>
<dbReference type="Pfam" id="PF07730">
    <property type="entry name" value="HisKA_3"/>
    <property type="match status" value="1"/>
</dbReference>
<evidence type="ECO:0000256" key="2">
    <source>
        <dbReference type="SAM" id="Phobius"/>
    </source>
</evidence>
<proteinExistence type="predicted"/>
<dbReference type="RefSeq" id="WP_155338381.1">
    <property type="nucleotide sequence ID" value="NZ_BAAABN010000001.1"/>
</dbReference>
<evidence type="ECO:0000259" key="4">
    <source>
        <dbReference type="Pfam" id="PF13796"/>
    </source>
</evidence>
<feature type="region of interest" description="Disordered" evidence="1">
    <location>
        <begin position="372"/>
        <end position="403"/>
    </location>
</feature>
<reference evidence="5 6" key="1">
    <citation type="submission" date="2019-10" db="EMBL/GenBank/DDBJ databases">
        <title>Whole genome shotgun sequence of Acrocarpospora corrugata NBRC 13972.</title>
        <authorList>
            <person name="Ichikawa N."/>
            <person name="Kimura A."/>
            <person name="Kitahashi Y."/>
            <person name="Komaki H."/>
            <person name="Oguchi A."/>
        </authorList>
    </citation>
    <scope>NUCLEOTIDE SEQUENCE [LARGE SCALE GENOMIC DNA]</scope>
    <source>
        <strain evidence="5 6">NBRC 13972</strain>
    </source>
</reference>
<evidence type="ECO:0000256" key="1">
    <source>
        <dbReference type="SAM" id="MobiDB-lite"/>
    </source>
</evidence>
<organism evidence="5 6">
    <name type="scientific">Acrocarpospora corrugata</name>
    <dbReference type="NCBI Taxonomy" id="35763"/>
    <lineage>
        <taxon>Bacteria</taxon>
        <taxon>Bacillati</taxon>
        <taxon>Actinomycetota</taxon>
        <taxon>Actinomycetes</taxon>
        <taxon>Streptosporangiales</taxon>
        <taxon>Streptosporangiaceae</taxon>
        <taxon>Acrocarpospora</taxon>
    </lineage>
</organism>
<evidence type="ECO:0000313" key="6">
    <source>
        <dbReference type="Proteomes" id="UP000334990"/>
    </source>
</evidence>
<evidence type="ECO:0000259" key="3">
    <source>
        <dbReference type="Pfam" id="PF07730"/>
    </source>
</evidence>
<keyword evidence="2" id="KW-0472">Membrane</keyword>
<dbReference type="GO" id="GO:0016020">
    <property type="term" value="C:membrane"/>
    <property type="evidence" value="ECO:0007669"/>
    <property type="project" value="InterPro"/>
</dbReference>
<sequence length="403" mass="44038">MRSHPAWPALTRWNLLATIWPWRSLAYLLTSAVVGAVTLVVVLMALITGAVLTLVLVGIPLLVVLGLTGIPVGAMERRRLWLVDSAPVASPHRLPDQPGLVAWARLRFTEQATWRELAYTGLLVTVLWPMELLAVVYGITVFMVALSAPMALAETGGFRLLKVLPIDNYPQAFAVGLLGAGMLALFVYPLTALAVFHGMLARVLLGSRESDEAQRVIELTRSRTRLVEAFEAERRRIERDLHDGAQQRLVSLTMTLGLAKLTSGALSTWTMCRGFWSRRGSSHALSIVACVDGGGPRRRGGSRAGGARVRRDLAAHRRVRAVDKSGVQMDVHRERGVRRARVRRPVEHAAYGERLGQHVGLHRGRLVRARADHPAHAGERSPGGAMHRRRLDGVVGGAGPVQP</sequence>
<dbReference type="OrthoDB" id="5241729at2"/>
<evidence type="ECO:0000313" key="5">
    <source>
        <dbReference type="EMBL" id="GES02127.1"/>
    </source>
</evidence>
<comment type="caution">
    <text evidence="5">The sequence shown here is derived from an EMBL/GenBank/DDBJ whole genome shotgun (WGS) entry which is preliminary data.</text>
</comment>
<dbReference type="InterPro" id="IPR025828">
    <property type="entry name" value="Put_sensor_dom"/>
</dbReference>
<dbReference type="AlphaFoldDB" id="A0A5M3VZ27"/>
<evidence type="ECO:0008006" key="7">
    <source>
        <dbReference type="Google" id="ProtNLM"/>
    </source>
</evidence>
<keyword evidence="2" id="KW-1133">Transmembrane helix</keyword>
<dbReference type="GO" id="GO:0000155">
    <property type="term" value="F:phosphorelay sensor kinase activity"/>
    <property type="evidence" value="ECO:0007669"/>
    <property type="project" value="InterPro"/>
</dbReference>
<keyword evidence="2" id="KW-0812">Transmembrane</keyword>
<dbReference type="GO" id="GO:0046983">
    <property type="term" value="F:protein dimerization activity"/>
    <property type="evidence" value="ECO:0007669"/>
    <property type="project" value="InterPro"/>
</dbReference>
<name>A0A5M3VZ27_9ACTN</name>
<feature type="domain" description="Putative sensor" evidence="4">
    <location>
        <begin position="27"/>
        <end position="205"/>
    </location>
</feature>
<keyword evidence="6" id="KW-1185">Reference proteome</keyword>
<feature type="transmembrane region" description="Helical" evidence="2">
    <location>
        <begin position="132"/>
        <end position="152"/>
    </location>
</feature>
<dbReference type="Proteomes" id="UP000334990">
    <property type="component" value="Unassembled WGS sequence"/>
</dbReference>
<dbReference type="Pfam" id="PF13796">
    <property type="entry name" value="Sensor"/>
    <property type="match status" value="1"/>
</dbReference>
<feature type="transmembrane region" description="Helical" evidence="2">
    <location>
        <begin position="172"/>
        <end position="196"/>
    </location>
</feature>
<dbReference type="EMBL" id="BLAD01000056">
    <property type="protein sequence ID" value="GES02127.1"/>
    <property type="molecule type" value="Genomic_DNA"/>
</dbReference>
<feature type="transmembrane region" description="Helical" evidence="2">
    <location>
        <begin position="25"/>
        <end position="47"/>
    </location>
</feature>
<dbReference type="InterPro" id="IPR011712">
    <property type="entry name" value="Sig_transdc_His_kin_sub3_dim/P"/>
</dbReference>
<feature type="transmembrane region" description="Helical" evidence="2">
    <location>
        <begin position="53"/>
        <end position="74"/>
    </location>
</feature>
<accession>A0A5M3VZ27</accession>
<gene>
    <name evidence="5" type="ORF">Acor_41920</name>
</gene>